<keyword evidence="1 3" id="KW-0378">Hydrolase</keyword>
<dbReference type="InterPro" id="IPR000073">
    <property type="entry name" value="AB_hydrolase_1"/>
</dbReference>
<dbReference type="InterPro" id="IPR029058">
    <property type="entry name" value="AB_hydrolase_fold"/>
</dbReference>
<dbReference type="Proteomes" id="UP000318704">
    <property type="component" value="Chromosome"/>
</dbReference>
<dbReference type="AlphaFoldDB" id="A0A517VYY8"/>
<sequence length="284" mass="30981">MSEIDSGHFTTSDGVELHYLEAGTGPTLVLLSGWSQSAAQFHKQLDDLSNGFRCLALDYRGHGESAKPDHGYRLSRLAMDVREFVETLDLQNVILLGHSAGCAVIWNYIDLFGEDGLRGLVLCDQMIARIKRSEWSETECRNYGASVGGDEMLEQAAIIGGPEGEAKSAEFLASMFTSAYPESELANVTRDSLKFPRSYAAQLLLSVSYADFRDLLPRITLPTLCIGGKGSHLGPDVMPWIASRIPAGEVTMIDADKGGSHFVFLENPLAFNAAVRVFCESLSH</sequence>
<accession>A0A517VYY8</accession>
<evidence type="ECO:0000313" key="4">
    <source>
        <dbReference type="Proteomes" id="UP000318704"/>
    </source>
</evidence>
<evidence type="ECO:0000256" key="1">
    <source>
        <dbReference type="ARBA" id="ARBA00022801"/>
    </source>
</evidence>
<dbReference type="PANTHER" id="PTHR43798">
    <property type="entry name" value="MONOACYLGLYCEROL LIPASE"/>
    <property type="match status" value="1"/>
</dbReference>
<dbReference type="InterPro" id="IPR050266">
    <property type="entry name" value="AB_hydrolase_sf"/>
</dbReference>
<dbReference type="RefSeq" id="WP_144986702.1">
    <property type="nucleotide sequence ID" value="NZ_CP037920.1"/>
</dbReference>
<dbReference type="Gene3D" id="3.40.50.1820">
    <property type="entry name" value="alpha/beta hydrolase"/>
    <property type="match status" value="1"/>
</dbReference>
<dbReference type="GO" id="GO:0016787">
    <property type="term" value="F:hydrolase activity"/>
    <property type="evidence" value="ECO:0007669"/>
    <property type="project" value="UniProtKB-KW"/>
</dbReference>
<reference evidence="3 4" key="1">
    <citation type="submission" date="2019-03" db="EMBL/GenBank/DDBJ databases">
        <title>Deep-cultivation of Planctomycetes and their phenomic and genomic characterization uncovers novel biology.</title>
        <authorList>
            <person name="Wiegand S."/>
            <person name="Jogler M."/>
            <person name="Boedeker C."/>
            <person name="Pinto D."/>
            <person name="Vollmers J."/>
            <person name="Rivas-Marin E."/>
            <person name="Kohn T."/>
            <person name="Peeters S.H."/>
            <person name="Heuer A."/>
            <person name="Rast P."/>
            <person name="Oberbeckmann S."/>
            <person name="Bunk B."/>
            <person name="Jeske O."/>
            <person name="Meyerdierks A."/>
            <person name="Storesund J.E."/>
            <person name="Kallscheuer N."/>
            <person name="Luecker S."/>
            <person name="Lage O.M."/>
            <person name="Pohl T."/>
            <person name="Merkel B.J."/>
            <person name="Hornburger P."/>
            <person name="Mueller R.-W."/>
            <person name="Bruemmer F."/>
            <person name="Labrenz M."/>
            <person name="Spormann A.M."/>
            <person name="Op den Camp H."/>
            <person name="Overmann J."/>
            <person name="Amann R."/>
            <person name="Jetten M.S.M."/>
            <person name="Mascher T."/>
            <person name="Medema M.H."/>
            <person name="Devos D.P."/>
            <person name="Kaster A.-K."/>
            <person name="Ovreas L."/>
            <person name="Rohde M."/>
            <person name="Galperin M.Y."/>
            <person name="Jogler C."/>
        </authorList>
    </citation>
    <scope>NUCLEOTIDE SEQUENCE [LARGE SCALE GENOMIC DNA]</scope>
    <source>
        <strain evidence="3 4">V144</strain>
    </source>
</reference>
<dbReference type="EC" id="3.-.-.-" evidence="3"/>
<proteinExistence type="predicted"/>
<evidence type="ECO:0000259" key="2">
    <source>
        <dbReference type="Pfam" id="PF00561"/>
    </source>
</evidence>
<dbReference type="SUPFAM" id="SSF53474">
    <property type="entry name" value="alpha/beta-Hydrolases"/>
    <property type="match status" value="1"/>
</dbReference>
<gene>
    <name evidence="3" type="primary">ydjP</name>
    <name evidence="3" type="ORF">V144x_37070</name>
</gene>
<dbReference type="GO" id="GO:0016020">
    <property type="term" value="C:membrane"/>
    <property type="evidence" value="ECO:0007669"/>
    <property type="project" value="TreeGrafter"/>
</dbReference>
<dbReference type="PANTHER" id="PTHR43798:SF31">
    <property type="entry name" value="AB HYDROLASE SUPERFAMILY PROTEIN YCLE"/>
    <property type="match status" value="1"/>
</dbReference>
<protein>
    <submittedName>
        <fullName evidence="3">AB hydrolase superfamily protein YdjP</fullName>
        <ecNumber evidence="3">3.-.-.-</ecNumber>
    </submittedName>
</protein>
<dbReference type="KEGG" id="gaw:V144x_37070"/>
<dbReference type="EMBL" id="CP037920">
    <property type="protein sequence ID" value="QDT98221.1"/>
    <property type="molecule type" value="Genomic_DNA"/>
</dbReference>
<evidence type="ECO:0000313" key="3">
    <source>
        <dbReference type="EMBL" id="QDT98221.1"/>
    </source>
</evidence>
<name>A0A517VYY8_9PLAN</name>
<organism evidence="3 4">
    <name type="scientific">Gimesia aquarii</name>
    <dbReference type="NCBI Taxonomy" id="2527964"/>
    <lineage>
        <taxon>Bacteria</taxon>
        <taxon>Pseudomonadati</taxon>
        <taxon>Planctomycetota</taxon>
        <taxon>Planctomycetia</taxon>
        <taxon>Planctomycetales</taxon>
        <taxon>Planctomycetaceae</taxon>
        <taxon>Gimesia</taxon>
    </lineage>
</organism>
<feature type="domain" description="AB hydrolase-1" evidence="2">
    <location>
        <begin position="26"/>
        <end position="268"/>
    </location>
</feature>
<dbReference type="Pfam" id="PF00561">
    <property type="entry name" value="Abhydrolase_1"/>
    <property type="match status" value="1"/>
</dbReference>